<dbReference type="InterPro" id="IPR018062">
    <property type="entry name" value="HTH_AraC-typ_CS"/>
</dbReference>
<dbReference type="SUPFAM" id="SSF46689">
    <property type="entry name" value="Homeodomain-like"/>
    <property type="match status" value="2"/>
</dbReference>
<dbReference type="InterPro" id="IPR037923">
    <property type="entry name" value="HTH-like"/>
</dbReference>
<dbReference type="RefSeq" id="WP_073505566.1">
    <property type="nucleotide sequence ID" value="NZ_CP018199.1"/>
</dbReference>
<gene>
    <name evidence="5" type="ORF">BU058_01055</name>
</gene>
<feature type="domain" description="HTH araC/xylS-type" evidence="4">
    <location>
        <begin position="175"/>
        <end position="273"/>
    </location>
</feature>
<dbReference type="InterPro" id="IPR018060">
    <property type="entry name" value="HTH_AraC"/>
</dbReference>
<accession>A0A9Q6HRG3</accession>
<dbReference type="EMBL" id="PZFQ01000002">
    <property type="protein sequence ID" value="PTI77561.1"/>
    <property type="molecule type" value="Genomic_DNA"/>
</dbReference>
<dbReference type="Proteomes" id="UP000241960">
    <property type="component" value="Unassembled WGS sequence"/>
</dbReference>
<organism evidence="5 6">
    <name type="scientific">Staphylococcus succinus</name>
    <dbReference type="NCBI Taxonomy" id="61015"/>
    <lineage>
        <taxon>Bacteria</taxon>
        <taxon>Bacillati</taxon>
        <taxon>Bacillota</taxon>
        <taxon>Bacilli</taxon>
        <taxon>Bacillales</taxon>
        <taxon>Staphylococcaceae</taxon>
        <taxon>Staphylococcus</taxon>
    </lineage>
</organism>
<keyword evidence="2" id="KW-0238">DNA-binding</keyword>
<dbReference type="Gene3D" id="1.10.10.60">
    <property type="entry name" value="Homeodomain-like"/>
    <property type="match status" value="2"/>
</dbReference>
<dbReference type="Pfam" id="PF12833">
    <property type="entry name" value="HTH_18"/>
    <property type="match status" value="1"/>
</dbReference>
<dbReference type="PANTHER" id="PTHR43280:SF30">
    <property type="entry name" value="MMSAB OPERON REGULATORY PROTEIN"/>
    <property type="match status" value="1"/>
</dbReference>
<dbReference type="CDD" id="cd06986">
    <property type="entry name" value="cupin_MmsR-like_N"/>
    <property type="match status" value="1"/>
</dbReference>
<dbReference type="PROSITE" id="PS00041">
    <property type="entry name" value="HTH_ARAC_FAMILY_1"/>
    <property type="match status" value="1"/>
</dbReference>
<dbReference type="PANTHER" id="PTHR43280">
    <property type="entry name" value="ARAC-FAMILY TRANSCRIPTIONAL REGULATOR"/>
    <property type="match status" value="1"/>
</dbReference>
<dbReference type="GO" id="GO:0003700">
    <property type="term" value="F:DNA-binding transcription factor activity"/>
    <property type="evidence" value="ECO:0007669"/>
    <property type="project" value="InterPro"/>
</dbReference>
<dbReference type="AlphaFoldDB" id="A0A9Q6HRG3"/>
<dbReference type="PROSITE" id="PS01124">
    <property type="entry name" value="HTH_ARAC_FAMILY_2"/>
    <property type="match status" value="1"/>
</dbReference>
<protein>
    <submittedName>
        <fullName evidence="5">AraC family transcriptional regulator</fullName>
    </submittedName>
</protein>
<dbReference type="SMART" id="SM00342">
    <property type="entry name" value="HTH_ARAC"/>
    <property type="match status" value="1"/>
</dbReference>
<evidence type="ECO:0000256" key="3">
    <source>
        <dbReference type="ARBA" id="ARBA00023163"/>
    </source>
</evidence>
<keyword evidence="3" id="KW-0804">Transcription</keyword>
<evidence type="ECO:0000313" key="6">
    <source>
        <dbReference type="Proteomes" id="UP000241960"/>
    </source>
</evidence>
<dbReference type="InterPro" id="IPR009057">
    <property type="entry name" value="Homeodomain-like_sf"/>
</dbReference>
<evidence type="ECO:0000256" key="1">
    <source>
        <dbReference type="ARBA" id="ARBA00023015"/>
    </source>
</evidence>
<sequence>MHLLWKKFKKFNYEAQVDECGIEIGTSIIGYDYIVTRPVVIHIVSEGEGDFIYNGITHHLCAGDVFVLKKGMKVQYNPSINKPWRYYWVGISGKQAHTYFSRSALAEHIVMKNYDTTLLFSIISKICDLSANMDIKKSQDILLNQFLFELLHCLQETFPTNQDIIDNQQLHTNIQVALDFINQNFTSNITIDDVAKKANLSRSYLYKMFIKHFNVSPKTYLIHLRMYQAAQLLIQTSHPISYIAYSVGYKDPLVFSKSFKHYFKISATAYRARYGI</sequence>
<dbReference type="SUPFAM" id="SSF51215">
    <property type="entry name" value="Regulatory protein AraC"/>
    <property type="match status" value="1"/>
</dbReference>
<name>A0A9Q6HRG3_9STAP</name>
<proteinExistence type="predicted"/>
<evidence type="ECO:0000259" key="4">
    <source>
        <dbReference type="PROSITE" id="PS01124"/>
    </source>
</evidence>
<dbReference type="Pfam" id="PF02311">
    <property type="entry name" value="AraC_binding"/>
    <property type="match status" value="1"/>
</dbReference>
<dbReference type="InterPro" id="IPR003313">
    <property type="entry name" value="AraC-bd"/>
</dbReference>
<reference evidence="5 6" key="1">
    <citation type="journal article" date="2016" name="Front. Microbiol.">
        <title>Comprehensive Phylogenetic Analysis of Bovine Non-aureus Staphylococci Species Based on Whole-Genome Sequencing.</title>
        <authorList>
            <person name="Naushad S."/>
            <person name="Barkema H.W."/>
            <person name="Luby C."/>
            <person name="Condas L.A."/>
            <person name="Nobrega D.B."/>
            <person name="Carson D.A."/>
            <person name="De Buck J."/>
        </authorList>
    </citation>
    <scope>NUCLEOTIDE SEQUENCE [LARGE SCALE GENOMIC DNA]</scope>
    <source>
        <strain evidence="5 6">SNUC 1231</strain>
    </source>
</reference>
<comment type="caution">
    <text evidence="5">The sequence shown here is derived from an EMBL/GenBank/DDBJ whole genome shotgun (WGS) entry which is preliminary data.</text>
</comment>
<evidence type="ECO:0000313" key="5">
    <source>
        <dbReference type="EMBL" id="PTI77561.1"/>
    </source>
</evidence>
<keyword evidence="1" id="KW-0805">Transcription regulation</keyword>
<dbReference type="GO" id="GO:0043565">
    <property type="term" value="F:sequence-specific DNA binding"/>
    <property type="evidence" value="ECO:0007669"/>
    <property type="project" value="InterPro"/>
</dbReference>
<evidence type="ECO:0000256" key="2">
    <source>
        <dbReference type="ARBA" id="ARBA00023125"/>
    </source>
</evidence>